<proteinExistence type="predicted"/>
<sequence>MRIKKILFLLTILQVFGLNAQEFDWANSVTGGDHEHGVKAIRNSLGETYLIGYSTGNPFVYEGNEYYTNGRSDAFFIKLDSQKNLVWLKTIGGNDAIYNDRAVNIHIDPFGDVYLAIQSVGQNFEYDGQILSGVEAPGQTGGEGVIIKVNSDGEYIWHESGTTLLGDNNSFLGLTTDSDGNLYIVGLFRKSVTLGGTITLTNPSTGTTMDMLVAKYQPDGNIIWAKRAGGTPHNTFASGNDIKIHPQTNEIIVLGRSDGPVYYDGELSPAYNGNDDEGIILLSYDPDGTQNWVKQILELPSNFSSNGISLDISSVGVIGICGYRNGGDGLVGFYNSDGSVITEHEHPATDGVRIFSISFNEFNRAYLSGWSNSGAVIGIAPATVTISSNTGFIVKLDEFQQVKWASEFTASYFQNSISYGYGKLMYAGRIDDDFTYNNGQNIITPDRGDGLFAEMTDATLSTESFSDDFIVLYPNPTKDVLRVKGKTIENIEIYNVSGVLLKTTNKKEIDFTSYARGVYFIKVKNTKGTVTKKVILI</sequence>
<gene>
    <name evidence="4" type="ORF">ESU54_12465</name>
</gene>
<dbReference type="AlphaFoldDB" id="A0A5C6YXR0"/>
<dbReference type="Proteomes" id="UP000321497">
    <property type="component" value="Unassembled WGS sequence"/>
</dbReference>
<evidence type="ECO:0000256" key="1">
    <source>
        <dbReference type="ARBA" id="ARBA00022729"/>
    </source>
</evidence>
<comment type="caution">
    <text evidence="4">The sequence shown here is derived from an EMBL/GenBank/DDBJ whole genome shotgun (WGS) entry which is preliminary data.</text>
</comment>
<protein>
    <submittedName>
        <fullName evidence="4">T9SS type A sorting domain-containing protein</fullName>
    </submittedName>
</protein>
<feature type="signal peptide" evidence="2">
    <location>
        <begin position="1"/>
        <end position="20"/>
    </location>
</feature>
<dbReference type="SUPFAM" id="SSF101898">
    <property type="entry name" value="NHL repeat"/>
    <property type="match status" value="1"/>
</dbReference>
<dbReference type="PANTHER" id="PTHR35580">
    <property type="entry name" value="CELL SURFACE GLYCOPROTEIN (S-LAYER PROTEIN)-LIKE PROTEIN"/>
    <property type="match status" value="1"/>
</dbReference>
<dbReference type="InterPro" id="IPR052918">
    <property type="entry name" value="Motility_Chemotaxis_Reg"/>
</dbReference>
<dbReference type="InterPro" id="IPR026444">
    <property type="entry name" value="Secre_tail"/>
</dbReference>
<reference evidence="4 5" key="1">
    <citation type="submission" date="2019-08" db="EMBL/GenBank/DDBJ databases">
        <title>Genome of Aequorivita antarctica SW49 (type strain).</title>
        <authorList>
            <person name="Bowman J.P."/>
        </authorList>
    </citation>
    <scope>NUCLEOTIDE SEQUENCE [LARGE SCALE GENOMIC DNA]</scope>
    <source>
        <strain evidence="4 5">SW49</strain>
    </source>
</reference>
<dbReference type="PANTHER" id="PTHR35580:SF1">
    <property type="entry name" value="PHYTASE-LIKE DOMAIN-CONTAINING PROTEIN"/>
    <property type="match status" value="1"/>
</dbReference>
<name>A0A5C6YXR0_9FLAO</name>
<accession>A0A5C6YXR0</accession>
<feature type="domain" description="Secretion system C-terminal sorting" evidence="3">
    <location>
        <begin position="472"/>
        <end position="535"/>
    </location>
</feature>
<evidence type="ECO:0000256" key="2">
    <source>
        <dbReference type="SAM" id="SignalP"/>
    </source>
</evidence>
<dbReference type="RefSeq" id="WP_111843994.1">
    <property type="nucleotide sequence ID" value="NZ_UEGI01000004.1"/>
</dbReference>
<evidence type="ECO:0000313" key="4">
    <source>
        <dbReference type="EMBL" id="TXD72236.1"/>
    </source>
</evidence>
<evidence type="ECO:0000259" key="3">
    <source>
        <dbReference type="Pfam" id="PF18962"/>
    </source>
</evidence>
<keyword evidence="1 2" id="KW-0732">Signal</keyword>
<dbReference type="OrthoDB" id="1405326at2"/>
<dbReference type="NCBIfam" id="TIGR04183">
    <property type="entry name" value="Por_Secre_tail"/>
    <property type="match status" value="1"/>
</dbReference>
<organism evidence="4 5">
    <name type="scientific">Aequorivita antarctica</name>
    <dbReference type="NCBI Taxonomy" id="153266"/>
    <lineage>
        <taxon>Bacteria</taxon>
        <taxon>Pseudomonadati</taxon>
        <taxon>Bacteroidota</taxon>
        <taxon>Flavobacteriia</taxon>
        <taxon>Flavobacteriales</taxon>
        <taxon>Flavobacteriaceae</taxon>
        <taxon>Aequorivita</taxon>
    </lineage>
</organism>
<keyword evidence="5" id="KW-1185">Reference proteome</keyword>
<evidence type="ECO:0000313" key="5">
    <source>
        <dbReference type="Proteomes" id="UP000321497"/>
    </source>
</evidence>
<dbReference type="Pfam" id="PF18962">
    <property type="entry name" value="Por_Secre_tail"/>
    <property type="match status" value="1"/>
</dbReference>
<dbReference type="EMBL" id="VORT01000009">
    <property type="protein sequence ID" value="TXD72236.1"/>
    <property type="molecule type" value="Genomic_DNA"/>
</dbReference>
<feature type="chain" id="PRO_5022696696" evidence="2">
    <location>
        <begin position="21"/>
        <end position="537"/>
    </location>
</feature>